<dbReference type="Proteomes" id="UP000649617">
    <property type="component" value="Unassembled WGS sequence"/>
</dbReference>
<name>A0A812UEN2_SYMPI</name>
<evidence type="ECO:0000256" key="8">
    <source>
        <dbReference type="SAM" id="MobiDB-lite"/>
    </source>
</evidence>
<keyword evidence="6" id="KW-0378">Hydrolase</keyword>
<dbReference type="PROSITE" id="PS50203">
    <property type="entry name" value="CALPAIN_CAT"/>
    <property type="match status" value="1"/>
</dbReference>
<dbReference type="InterPro" id="IPR001300">
    <property type="entry name" value="Peptidase_C2_calpain_cat"/>
</dbReference>
<evidence type="ECO:0000256" key="1">
    <source>
        <dbReference type="ARBA" id="ARBA00007623"/>
    </source>
</evidence>
<dbReference type="PROSITE" id="PS51999">
    <property type="entry name" value="ZF_GRF"/>
    <property type="match status" value="1"/>
</dbReference>
<dbReference type="PANTHER" id="PTHR10183">
    <property type="entry name" value="CALPAIN"/>
    <property type="match status" value="1"/>
</dbReference>
<keyword evidence="3 7" id="KW-0863">Zinc-finger</keyword>
<keyword evidence="6" id="KW-0645">Protease</keyword>
<protein>
    <submittedName>
        <fullName evidence="11">Capn15 protein</fullName>
    </submittedName>
</protein>
<dbReference type="InterPro" id="IPR022684">
    <property type="entry name" value="Calpain_cysteine_protease"/>
</dbReference>
<feature type="region of interest" description="Disordered" evidence="8">
    <location>
        <begin position="705"/>
        <end position="725"/>
    </location>
</feature>
<dbReference type="AlphaFoldDB" id="A0A812UEN2"/>
<feature type="domain" description="Calpain catalytic" evidence="9">
    <location>
        <begin position="80"/>
        <end position="377"/>
    </location>
</feature>
<feature type="non-terminal residue" evidence="11">
    <location>
        <position position="1"/>
    </location>
</feature>
<dbReference type="OrthoDB" id="205770at2759"/>
<gene>
    <name evidence="11" type="primary">Capn15</name>
    <name evidence="11" type="ORF">SPIL2461_LOCUS15048</name>
</gene>
<sequence length="762" mass="83502">CGSRWSRQGARRPTTTLSFLQALGQWTAKARTNVNDDRVGADVFRATLSEGLVPSASEEGLLCRCGQPAQLRRVQKKGPTYGRPYYACPFRSCRFFEFADQNSTLAALELQWKRFPAYGSGWTVVRDEGFRPADVQQGGVGDCWFMSALAVVAERHDLMCKLLPNMNAGAESGCHEVRLFLDGRWTSLLVDDYLPTTTKQRRPTADGSGLAFGRCARRQLWVSLIEKAYAKAHGAYRFISGGETSEALLELTGAPTEVVQFRDPSFDPELFWARLVSLLQAGCPIGCGTGAETLEELGLVGQHAYSVLETDSTPVALGLFEERRVKVRNPWGEWTRREQDELLAQLGAAVVPDEGSFWMNYGDFIKGFAVADICYARDGWHARSFDAEFAAAGTGSRTVLQLRASCGVECWVMAIQPTERGKQLKRPPGYYLNDISLLIFEESETSAEPTLVKAAIGGARRDVVCSVVLEADKTYKVMPVSFRASRGSFVLRLYSASPIQVREEVPSAALAWSALHRLVAAPEPPQGVLRRVQDFGVGRLLVLEGPAMALGVLVNLGPVGLAVDLGAFGNHAALRSAGGIQEGTVDEDRNRQDAKGAAKGKEKGKKQAKADWRRHGLHVLVPPFAQRLAFVAVALLEKNWEFSLESLDAEQVVEESSESAQPAQPGTNPFAPVALPDADRHDLDGLEEFEEMELQAALQESARLAEADRKLPEAAQQATDDTSDDELELALRLSLADAKVDVPAVQEEPHRAGRWSRRNRLS</sequence>
<dbReference type="PROSITE" id="PS00139">
    <property type="entry name" value="THIOL_PROTEASE_CYS"/>
    <property type="match status" value="1"/>
</dbReference>
<proteinExistence type="inferred from homology"/>
<comment type="similarity">
    <text evidence="1">Belongs to the peptidase C2 family.</text>
</comment>
<evidence type="ECO:0000313" key="12">
    <source>
        <dbReference type="Proteomes" id="UP000649617"/>
    </source>
</evidence>
<organism evidence="11 12">
    <name type="scientific">Symbiodinium pilosum</name>
    <name type="common">Dinoflagellate</name>
    <dbReference type="NCBI Taxonomy" id="2952"/>
    <lineage>
        <taxon>Eukaryota</taxon>
        <taxon>Sar</taxon>
        <taxon>Alveolata</taxon>
        <taxon>Dinophyceae</taxon>
        <taxon>Suessiales</taxon>
        <taxon>Symbiodiniaceae</taxon>
        <taxon>Symbiodinium</taxon>
    </lineage>
</organism>
<evidence type="ECO:0000256" key="2">
    <source>
        <dbReference type="ARBA" id="ARBA00022723"/>
    </source>
</evidence>
<evidence type="ECO:0000256" key="3">
    <source>
        <dbReference type="ARBA" id="ARBA00022771"/>
    </source>
</evidence>
<dbReference type="GO" id="GO:0005737">
    <property type="term" value="C:cytoplasm"/>
    <property type="evidence" value="ECO:0007669"/>
    <property type="project" value="TreeGrafter"/>
</dbReference>
<dbReference type="Pfam" id="PF00648">
    <property type="entry name" value="Peptidase_C2"/>
    <property type="match status" value="1"/>
</dbReference>
<dbReference type="CDD" id="cd00044">
    <property type="entry name" value="CysPc"/>
    <property type="match status" value="1"/>
</dbReference>
<evidence type="ECO:0000256" key="6">
    <source>
        <dbReference type="PROSITE-ProRule" id="PRU00239"/>
    </source>
</evidence>
<keyword evidence="12" id="KW-1185">Reference proteome</keyword>
<feature type="active site" evidence="5 6">
    <location>
        <position position="303"/>
    </location>
</feature>
<feature type="compositionally biased region" description="Basic and acidic residues" evidence="8">
    <location>
        <begin position="586"/>
        <end position="601"/>
    </location>
</feature>
<evidence type="ECO:0000259" key="10">
    <source>
        <dbReference type="PROSITE" id="PS51999"/>
    </source>
</evidence>
<dbReference type="EMBL" id="CAJNIZ010035903">
    <property type="protein sequence ID" value="CAE7562477.1"/>
    <property type="molecule type" value="Genomic_DNA"/>
</dbReference>
<dbReference type="PRINTS" id="PR00704">
    <property type="entry name" value="CALPAIN"/>
</dbReference>
<reference evidence="11" key="1">
    <citation type="submission" date="2021-02" db="EMBL/GenBank/DDBJ databases">
        <authorList>
            <person name="Dougan E. K."/>
            <person name="Rhodes N."/>
            <person name="Thang M."/>
            <person name="Chan C."/>
        </authorList>
    </citation>
    <scope>NUCLEOTIDE SEQUENCE</scope>
</reference>
<evidence type="ECO:0000256" key="5">
    <source>
        <dbReference type="PIRSR" id="PIRSR622684-1"/>
    </source>
</evidence>
<dbReference type="InterPro" id="IPR010666">
    <property type="entry name" value="Znf_GRF"/>
</dbReference>
<feature type="region of interest" description="Disordered" evidence="8">
    <location>
        <begin position="739"/>
        <end position="762"/>
    </location>
</feature>
<feature type="active site" evidence="5 6">
    <location>
        <position position="143"/>
    </location>
</feature>
<dbReference type="InterPro" id="IPR000169">
    <property type="entry name" value="Pept_cys_AS"/>
</dbReference>
<evidence type="ECO:0000256" key="7">
    <source>
        <dbReference type="PROSITE-ProRule" id="PRU01343"/>
    </source>
</evidence>
<keyword evidence="4" id="KW-0862">Zinc</keyword>
<evidence type="ECO:0000313" key="11">
    <source>
        <dbReference type="EMBL" id="CAE7562477.1"/>
    </source>
</evidence>
<feature type="region of interest" description="Disordered" evidence="8">
    <location>
        <begin position="583"/>
        <end position="610"/>
    </location>
</feature>
<dbReference type="SUPFAM" id="SSF54001">
    <property type="entry name" value="Cysteine proteinases"/>
    <property type="match status" value="1"/>
</dbReference>
<evidence type="ECO:0000259" key="9">
    <source>
        <dbReference type="PROSITE" id="PS50203"/>
    </source>
</evidence>
<accession>A0A812UEN2</accession>
<feature type="active site" evidence="5 6">
    <location>
        <position position="329"/>
    </location>
</feature>
<feature type="region of interest" description="Disordered" evidence="8">
    <location>
        <begin position="653"/>
        <end position="678"/>
    </location>
</feature>
<dbReference type="PANTHER" id="PTHR10183:SF382">
    <property type="entry name" value="CALPAIN-15"/>
    <property type="match status" value="1"/>
</dbReference>
<feature type="domain" description="GRF-type" evidence="10">
    <location>
        <begin position="63"/>
        <end position="102"/>
    </location>
</feature>
<feature type="compositionally biased region" description="Basic residues" evidence="8">
    <location>
        <begin position="752"/>
        <end position="762"/>
    </location>
</feature>
<dbReference type="GO" id="GO:0008270">
    <property type="term" value="F:zinc ion binding"/>
    <property type="evidence" value="ECO:0007669"/>
    <property type="project" value="UniProtKB-KW"/>
</dbReference>
<dbReference type="InterPro" id="IPR038765">
    <property type="entry name" value="Papain-like_cys_pep_sf"/>
</dbReference>
<keyword evidence="6" id="KW-0788">Thiol protease</keyword>
<dbReference type="GO" id="GO:0006508">
    <property type="term" value="P:proteolysis"/>
    <property type="evidence" value="ECO:0007669"/>
    <property type="project" value="UniProtKB-KW"/>
</dbReference>
<comment type="caution">
    <text evidence="11">The sequence shown here is derived from an EMBL/GenBank/DDBJ whole genome shotgun (WGS) entry which is preliminary data.</text>
</comment>
<dbReference type="SMART" id="SM00230">
    <property type="entry name" value="CysPc"/>
    <property type="match status" value="1"/>
</dbReference>
<dbReference type="Gene3D" id="3.90.70.10">
    <property type="entry name" value="Cysteine proteinases"/>
    <property type="match status" value="1"/>
</dbReference>
<dbReference type="GO" id="GO:0004198">
    <property type="term" value="F:calcium-dependent cysteine-type endopeptidase activity"/>
    <property type="evidence" value="ECO:0007669"/>
    <property type="project" value="InterPro"/>
</dbReference>
<keyword evidence="2" id="KW-0479">Metal-binding</keyword>
<dbReference type="Pfam" id="PF06839">
    <property type="entry name" value="Zn_ribbon_GRF"/>
    <property type="match status" value="1"/>
</dbReference>
<evidence type="ECO:0000256" key="4">
    <source>
        <dbReference type="ARBA" id="ARBA00022833"/>
    </source>
</evidence>